<name>F3L2B7_9GAMM</name>
<dbReference type="GO" id="GO:0046872">
    <property type="term" value="F:metal ion binding"/>
    <property type="evidence" value="ECO:0007669"/>
    <property type="project" value="UniProtKB-KW"/>
</dbReference>
<feature type="domain" description="TauD/TfdA-like" evidence="6">
    <location>
        <begin position="11"/>
        <end position="282"/>
    </location>
</feature>
<dbReference type="STRING" id="2518989.IMCC3088_1684"/>
<comment type="similarity">
    <text evidence="1">Belongs to the TfdA dioxygenase family.</text>
</comment>
<keyword evidence="4" id="KW-0560">Oxidoreductase</keyword>
<evidence type="ECO:0000256" key="4">
    <source>
        <dbReference type="ARBA" id="ARBA00023002"/>
    </source>
</evidence>
<dbReference type="InterPro" id="IPR051323">
    <property type="entry name" value="AtsK-like"/>
</dbReference>
<reference evidence="7 8" key="1">
    <citation type="journal article" date="2011" name="J. Bacteriol.">
        <title>Genome sequence of strain IMCC3088, a proteorhodopsin-containing marine bacterium belonging to the OM60/NOR5 clade.</title>
        <authorList>
            <person name="Jang Y."/>
            <person name="Oh H.M."/>
            <person name="Kang I."/>
            <person name="Lee K."/>
            <person name="Yang S.J."/>
            <person name="Cho J.C."/>
        </authorList>
    </citation>
    <scope>NUCLEOTIDE SEQUENCE [LARGE SCALE GENOMIC DNA]</scope>
    <source>
        <strain evidence="7 8">IMCC3088</strain>
    </source>
</reference>
<protein>
    <submittedName>
        <fullName evidence="7">Putative dioxygenase</fullName>
    </submittedName>
</protein>
<dbReference type="SUPFAM" id="SSF51197">
    <property type="entry name" value="Clavaminate synthase-like"/>
    <property type="match status" value="1"/>
</dbReference>
<keyword evidence="8" id="KW-1185">Reference proteome</keyword>
<dbReference type="EMBL" id="AEIG01000047">
    <property type="protein sequence ID" value="EGG29542.1"/>
    <property type="molecule type" value="Genomic_DNA"/>
</dbReference>
<evidence type="ECO:0000256" key="3">
    <source>
        <dbReference type="ARBA" id="ARBA00022964"/>
    </source>
</evidence>
<sequence>MKKELGMTYSVKPTGGSCGAVVEGVDLSLPLSADWLSELREHWVNNKLLIFPNQNLTPEQLVAFSTQFGAIGEDPFFGHIDEHEQVAAIQRNADETTPIFAEIFHTDWSFLAVPPAGTALYGITIPPHGGNTLFADQVAAYEALPDSLRDRVENLMAIHSAELGYAPDGAYGENDQGSGRSMKIIASERAREKYEHPLVRTHHETGKKALFSSAAYIQGFVGMDKADSDNLLLELYAHQTKEEFVYSHAWEKGMLVMWDNRSLLHAATGGYDGYDRLLYRTTIADTRF</sequence>
<evidence type="ECO:0000256" key="1">
    <source>
        <dbReference type="ARBA" id="ARBA00005896"/>
    </source>
</evidence>
<keyword evidence="3 7" id="KW-0223">Dioxygenase</keyword>
<organism evidence="7 8">
    <name type="scientific">Aequoribacter fuscus</name>
    <dbReference type="NCBI Taxonomy" id="2518989"/>
    <lineage>
        <taxon>Bacteria</taxon>
        <taxon>Pseudomonadati</taxon>
        <taxon>Pseudomonadota</taxon>
        <taxon>Gammaproteobacteria</taxon>
        <taxon>Cellvibrionales</taxon>
        <taxon>Halieaceae</taxon>
        <taxon>Aequoribacter</taxon>
    </lineage>
</organism>
<dbReference type="eggNOG" id="COG2175">
    <property type="taxonomic scope" value="Bacteria"/>
</dbReference>
<dbReference type="GO" id="GO:0000908">
    <property type="term" value="F:taurine dioxygenase activity"/>
    <property type="evidence" value="ECO:0007669"/>
    <property type="project" value="TreeGrafter"/>
</dbReference>
<dbReference type="Gene3D" id="3.60.130.10">
    <property type="entry name" value="Clavaminate synthase-like"/>
    <property type="match status" value="1"/>
</dbReference>
<dbReference type="InterPro" id="IPR003819">
    <property type="entry name" value="TauD/TfdA-like"/>
</dbReference>
<dbReference type="Proteomes" id="UP000005615">
    <property type="component" value="Unassembled WGS sequence"/>
</dbReference>
<dbReference type="InterPro" id="IPR042098">
    <property type="entry name" value="TauD-like_sf"/>
</dbReference>
<accession>F3L2B7</accession>
<dbReference type="Pfam" id="PF02668">
    <property type="entry name" value="TauD"/>
    <property type="match status" value="1"/>
</dbReference>
<evidence type="ECO:0000313" key="8">
    <source>
        <dbReference type="Proteomes" id="UP000005615"/>
    </source>
</evidence>
<dbReference type="GO" id="GO:0005737">
    <property type="term" value="C:cytoplasm"/>
    <property type="evidence" value="ECO:0007669"/>
    <property type="project" value="TreeGrafter"/>
</dbReference>
<keyword evidence="5" id="KW-0408">Iron</keyword>
<dbReference type="AlphaFoldDB" id="F3L2B7"/>
<dbReference type="GO" id="GO:0006790">
    <property type="term" value="P:sulfur compound metabolic process"/>
    <property type="evidence" value="ECO:0007669"/>
    <property type="project" value="TreeGrafter"/>
</dbReference>
<gene>
    <name evidence="7" type="ORF">IMCC3088_1684</name>
</gene>
<keyword evidence="2" id="KW-0479">Metal-binding</keyword>
<evidence type="ECO:0000259" key="6">
    <source>
        <dbReference type="Pfam" id="PF02668"/>
    </source>
</evidence>
<evidence type="ECO:0000313" key="7">
    <source>
        <dbReference type="EMBL" id="EGG29542.1"/>
    </source>
</evidence>
<dbReference type="PANTHER" id="PTHR30468">
    <property type="entry name" value="ALPHA-KETOGLUTARATE-DEPENDENT SULFONATE DIOXYGENASE"/>
    <property type="match status" value="1"/>
</dbReference>
<evidence type="ECO:0000256" key="5">
    <source>
        <dbReference type="ARBA" id="ARBA00023004"/>
    </source>
</evidence>
<comment type="caution">
    <text evidence="7">The sequence shown here is derived from an EMBL/GenBank/DDBJ whole genome shotgun (WGS) entry which is preliminary data.</text>
</comment>
<proteinExistence type="inferred from homology"/>
<evidence type="ECO:0000256" key="2">
    <source>
        <dbReference type="ARBA" id="ARBA00022723"/>
    </source>
</evidence>
<dbReference type="PANTHER" id="PTHR30468:SF1">
    <property type="entry name" value="ALPHA-KETOGLUTARATE-DEPENDENT SULFONATE DIOXYGENASE"/>
    <property type="match status" value="1"/>
</dbReference>